<reference evidence="2" key="1">
    <citation type="submission" date="2019-08" db="EMBL/GenBank/DDBJ databases">
        <authorList>
            <person name="Kucharzyk K."/>
            <person name="Murdoch R.W."/>
            <person name="Higgins S."/>
            <person name="Loffler F."/>
        </authorList>
    </citation>
    <scope>NUCLEOTIDE SEQUENCE</scope>
</reference>
<comment type="caution">
    <text evidence="2">The sequence shown here is derived from an EMBL/GenBank/DDBJ whole genome shotgun (WGS) entry which is preliminary data.</text>
</comment>
<keyword evidence="1" id="KW-1133">Transmembrane helix</keyword>
<evidence type="ECO:0000256" key="1">
    <source>
        <dbReference type="SAM" id="Phobius"/>
    </source>
</evidence>
<sequence>MVSNKAACVAMILTGITSVSWVVVKMTTGQYPISKYFTDTYAGILAAAIFTFIFMLVFPKQKDGEMIK</sequence>
<organism evidence="2">
    <name type="scientific">bioreactor metagenome</name>
    <dbReference type="NCBI Taxonomy" id="1076179"/>
    <lineage>
        <taxon>unclassified sequences</taxon>
        <taxon>metagenomes</taxon>
        <taxon>ecological metagenomes</taxon>
    </lineage>
</organism>
<dbReference type="EMBL" id="VSSQ01104543">
    <property type="protein sequence ID" value="MPN44983.1"/>
    <property type="molecule type" value="Genomic_DNA"/>
</dbReference>
<protein>
    <submittedName>
        <fullName evidence="2">Uncharacterized protein</fullName>
    </submittedName>
</protein>
<name>A0A645IC27_9ZZZZ</name>
<evidence type="ECO:0000313" key="2">
    <source>
        <dbReference type="EMBL" id="MPN44983.1"/>
    </source>
</evidence>
<feature type="transmembrane region" description="Helical" evidence="1">
    <location>
        <begin position="41"/>
        <end position="58"/>
    </location>
</feature>
<keyword evidence="1" id="KW-0812">Transmembrane</keyword>
<keyword evidence="1" id="KW-0472">Membrane</keyword>
<proteinExistence type="predicted"/>
<dbReference type="AlphaFoldDB" id="A0A645IC27"/>
<accession>A0A645IC27</accession>
<gene>
    <name evidence="2" type="ORF">SDC9_192550</name>
</gene>